<evidence type="ECO:0000313" key="3">
    <source>
        <dbReference type="Proteomes" id="UP000799778"/>
    </source>
</evidence>
<evidence type="ECO:0000313" key="2">
    <source>
        <dbReference type="EMBL" id="KAF2013351.1"/>
    </source>
</evidence>
<keyword evidence="1" id="KW-0677">Repeat</keyword>
<dbReference type="EMBL" id="ML978071">
    <property type="protein sequence ID" value="KAF2013351.1"/>
    <property type="molecule type" value="Genomic_DNA"/>
</dbReference>
<dbReference type="InterPro" id="IPR011990">
    <property type="entry name" value="TPR-like_helical_dom_sf"/>
</dbReference>
<evidence type="ECO:0008006" key="4">
    <source>
        <dbReference type="Google" id="ProtNLM"/>
    </source>
</evidence>
<dbReference type="AlphaFoldDB" id="A0A6A5XKH4"/>
<protein>
    <recommendedName>
        <fullName evidence="4">Pentatricopeptide repeat protein</fullName>
    </recommendedName>
</protein>
<dbReference type="Gene3D" id="1.25.40.10">
    <property type="entry name" value="Tetratricopeptide repeat domain"/>
    <property type="match status" value="1"/>
</dbReference>
<dbReference type="PANTHER" id="PTHR47942:SF63">
    <property type="entry name" value="PENTATRICOPEPTIDE REPEAT-CONTAINING PROTEIN"/>
    <property type="match status" value="1"/>
</dbReference>
<dbReference type="OrthoDB" id="185373at2759"/>
<evidence type="ECO:0000256" key="1">
    <source>
        <dbReference type="ARBA" id="ARBA00022737"/>
    </source>
</evidence>
<dbReference type="InterPro" id="IPR051222">
    <property type="entry name" value="PPR/CCM1_RNA-binding"/>
</dbReference>
<name>A0A6A5XKH4_9PLEO</name>
<proteinExistence type="predicted"/>
<dbReference type="GeneID" id="54281049"/>
<gene>
    <name evidence="2" type="ORF">BU24DRAFT_350562</name>
</gene>
<organism evidence="2 3">
    <name type="scientific">Aaosphaeria arxii CBS 175.79</name>
    <dbReference type="NCBI Taxonomy" id="1450172"/>
    <lineage>
        <taxon>Eukaryota</taxon>
        <taxon>Fungi</taxon>
        <taxon>Dikarya</taxon>
        <taxon>Ascomycota</taxon>
        <taxon>Pezizomycotina</taxon>
        <taxon>Dothideomycetes</taxon>
        <taxon>Pleosporomycetidae</taxon>
        <taxon>Pleosporales</taxon>
        <taxon>Pleosporales incertae sedis</taxon>
        <taxon>Aaosphaeria</taxon>
    </lineage>
</organism>
<keyword evidence="3" id="KW-1185">Reference proteome</keyword>
<accession>A0A6A5XKH4</accession>
<dbReference type="PANTHER" id="PTHR47942">
    <property type="entry name" value="TETRATRICOPEPTIDE REPEAT (TPR)-LIKE SUPERFAMILY PROTEIN-RELATED"/>
    <property type="match status" value="1"/>
</dbReference>
<reference evidence="2" key="1">
    <citation type="journal article" date="2020" name="Stud. Mycol.">
        <title>101 Dothideomycetes genomes: a test case for predicting lifestyles and emergence of pathogens.</title>
        <authorList>
            <person name="Haridas S."/>
            <person name="Albert R."/>
            <person name="Binder M."/>
            <person name="Bloem J."/>
            <person name="Labutti K."/>
            <person name="Salamov A."/>
            <person name="Andreopoulos B."/>
            <person name="Baker S."/>
            <person name="Barry K."/>
            <person name="Bills G."/>
            <person name="Bluhm B."/>
            <person name="Cannon C."/>
            <person name="Castanera R."/>
            <person name="Culley D."/>
            <person name="Daum C."/>
            <person name="Ezra D."/>
            <person name="Gonzalez J."/>
            <person name="Henrissat B."/>
            <person name="Kuo A."/>
            <person name="Liang C."/>
            <person name="Lipzen A."/>
            <person name="Lutzoni F."/>
            <person name="Magnuson J."/>
            <person name="Mondo S."/>
            <person name="Nolan M."/>
            <person name="Ohm R."/>
            <person name="Pangilinan J."/>
            <person name="Park H.-J."/>
            <person name="Ramirez L."/>
            <person name="Alfaro M."/>
            <person name="Sun H."/>
            <person name="Tritt A."/>
            <person name="Yoshinaga Y."/>
            <person name="Zwiers L.-H."/>
            <person name="Turgeon B."/>
            <person name="Goodwin S."/>
            <person name="Spatafora J."/>
            <person name="Crous P."/>
            <person name="Grigoriev I."/>
        </authorList>
    </citation>
    <scope>NUCLEOTIDE SEQUENCE</scope>
    <source>
        <strain evidence="2">CBS 175.79</strain>
    </source>
</reference>
<dbReference type="Proteomes" id="UP000799778">
    <property type="component" value="Unassembled WGS sequence"/>
</dbReference>
<sequence>MDAVGKAMTVQQRVRWIEGLFFNKQEYCALREWEDDRLESDPSKRHDYKPEHLQSGARMYAYADNVRRSRQLLDELYELHPSWDPSIILPVFRAHARSKGRDHRSMAWGLYEKRLNFPIKLSRKEMDGYFIGFIEAQDLRHAIIVFNSMLKDGHLTGKLSERMINRVLRKLNLLYRLGTNIESMTSIALSVISNLPRPYHPHLFGDWLKAAVRARAPEAAAQILEIMFQRGTTPRTIHFNLFLRTLLRSEKRQHDLKAENIGWEMVDQCDKTSPPEAPHINTADAIVSYGKADQEGRNNKSLERITPRANVVTFGLLMLRHSNLSQWEHVEYLSRRLRELGIPPNVDVLNSMIRYYSARGNYNKVWETYKTMTHVPNNNGGVFPNGMTFRLLWRTLRIALGDKNRKENIELPSPRYLLAETIRWTDMVRSRWDAQRFREGLAAENLEAISTLVMHCFSYTDDLAGSIVALYALRRRFDIMPTKELATVLQTHAAWTDLHLETKSVRAQFSLSKTFPNKMQQLGRIFAILKDARSKRLNITDGIAVTLSKDEQAELNLNLLSEFVRVISKRQHSPETIEAMIDQAKKDVGLPTLKIGDMDAFEVL</sequence>
<dbReference type="RefSeq" id="XP_033381690.1">
    <property type="nucleotide sequence ID" value="XM_033523652.1"/>
</dbReference>